<evidence type="ECO:0000256" key="1">
    <source>
        <dbReference type="ARBA" id="ARBA00009528"/>
    </source>
</evidence>
<dbReference type="PRINTS" id="PR00481">
    <property type="entry name" value="LAMNOPPTDASE"/>
</dbReference>
<gene>
    <name evidence="8" type="ORF">NSK_003993</name>
</gene>
<evidence type="ECO:0000259" key="6">
    <source>
        <dbReference type="Pfam" id="PF00883"/>
    </source>
</evidence>
<dbReference type="GO" id="GO:0030145">
    <property type="term" value="F:manganese ion binding"/>
    <property type="evidence" value="ECO:0007669"/>
    <property type="project" value="InterPro"/>
</dbReference>
<name>A0A4D9D685_9STRA</name>
<dbReference type="Pfam" id="PF21337">
    <property type="entry name" value="Peptidase_M17_N_1"/>
    <property type="match status" value="1"/>
</dbReference>
<organism evidence="8 9">
    <name type="scientific">Nannochloropsis salina CCMP1776</name>
    <dbReference type="NCBI Taxonomy" id="1027361"/>
    <lineage>
        <taxon>Eukaryota</taxon>
        <taxon>Sar</taxon>
        <taxon>Stramenopiles</taxon>
        <taxon>Ochrophyta</taxon>
        <taxon>Eustigmatophyceae</taxon>
        <taxon>Eustigmatales</taxon>
        <taxon>Monodopsidaceae</taxon>
        <taxon>Microchloropsis</taxon>
        <taxon>Microchloropsis salina</taxon>
    </lineage>
</organism>
<accession>A0A4D9D685</accession>
<feature type="region of interest" description="Disordered" evidence="5">
    <location>
        <begin position="596"/>
        <end position="620"/>
    </location>
</feature>
<evidence type="ECO:0000256" key="4">
    <source>
        <dbReference type="ARBA" id="ARBA00022801"/>
    </source>
</evidence>
<evidence type="ECO:0000313" key="9">
    <source>
        <dbReference type="Proteomes" id="UP000355283"/>
    </source>
</evidence>
<evidence type="ECO:0000313" key="8">
    <source>
        <dbReference type="EMBL" id="TFJ84965.1"/>
    </source>
</evidence>
<dbReference type="AlphaFoldDB" id="A0A4D9D685"/>
<dbReference type="InterPro" id="IPR011356">
    <property type="entry name" value="Leucine_aapep/pepB"/>
</dbReference>
<dbReference type="Gene3D" id="3.40.630.10">
    <property type="entry name" value="Zn peptidases"/>
    <property type="match status" value="2"/>
</dbReference>
<comment type="caution">
    <text evidence="8">The sequence shown here is derived from an EMBL/GenBank/DDBJ whole genome shotgun (WGS) entry which is preliminary data.</text>
</comment>
<dbReference type="Gene3D" id="3.40.220.10">
    <property type="entry name" value="Leucine Aminopeptidase, subunit E, domain 1"/>
    <property type="match status" value="1"/>
</dbReference>
<evidence type="ECO:0000256" key="2">
    <source>
        <dbReference type="ARBA" id="ARBA00022438"/>
    </source>
</evidence>
<dbReference type="OrthoDB" id="412814at2759"/>
<keyword evidence="4" id="KW-0378">Hydrolase</keyword>
<dbReference type="Proteomes" id="UP000355283">
    <property type="component" value="Unassembled WGS sequence"/>
</dbReference>
<evidence type="ECO:0000256" key="5">
    <source>
        <dbReference type="SAM" id="MobiDB-lite"/>
    </source>
</evidence>
<feature type="domain" description="Cytosol aminopeptidase" evidence="6">
    <location>
        <begin position="386"/>
        <end position="590"/>
    </location>
</feature>
<protein>
    <recommendedName>
        <fullName evidence="10">Cytosol aminopeptidase domain-containing protein</fullName>
    </recommendedName>
</protein>
<sequence length="620" mass="66970">MPTRAFVSTAAALLHSHGDSAPKSVTGRPGYPIKWLATRQGGATEKRIFGLGRGAVRMMSTPCLMTSTPDSNFKYPPAAASAIEKTNSYLASFADEDEESTAVNEGSLRGGEEEGARGVPLEVVSKDKFEAWLAEQSPQTRAFLAFKAEDGATAKPREGSWEAIPAWEGGKEGGKEGGGVEKVVVFTKKGGLTAAEPFALSSLPHALPPAFTYVLKDFQGGAHIAADPTLAAFSWAMGTYKMDRYKQQSATKEGEEGKPKRKARLVWPKGADKKEIRAKVGATFLVRDLVNMPTECMGPPQLQATAEKVAALFNAKITTIVGDDLLKENYPMIHTVGRAADTGREPRLIDMTWGNEDRSIWMTNPTRFDGCIPSLPPSLPPSLTQVLGLAFQIMASDVPVRLRVLIPAVENSVDARAYRNGDIIQARSGKTSEIMTTDAEGRLVLADALVEADSEDPDLIVDCATLTGAARVAVGTEMSAIWSNKEGLGRRLQEISWAINDPCWMMPLYRGYRKHLKSNLADLRNTGNGGSGSITAALYLEEFLQKRSSPGNSLQKHKATPWIHMDFMGSNNGGRPGRPEGGDAQGMRALFEVVKEVGEKGGWPKEEGKEDEEGTEGKEE</sequence>
<dbReference type="GO" id="GO:0070006">
    <property type="term" value="F:metalloaminopeptidase activity"/>
    <property type="evidence" value="ECO:0007669"/>
    <property type="project" value="InterPro"/>
</dbReference>
<reference evidence="8 9" key="1">
    <citation type="submission" date="2019-01" db="EMBL/GenBank/DDBJ databases">
        <title>Nuclear Genome Assembly of the Microalgal Biofuel strain Nannochloropsis salina CCMP1776.</title>
        <authorList>
            <person name="Hovde B."/>
        </authorList>
    </citation>
    <scope>NUCLEOTIDE SEQUENCE [LARGE SCALE GENOMIC DNA]</scope>
    <source>
        <strain evidence="8 9">CCMP1776</strain>
    </source>
</reference>
<dbReference type="InterPro" id="IPR048816">
    <property type="entry name" value="Peptidase_M17_N_1"/>
</dbReference>
<proteinExistence type="inferred from homology"/>
<dbReference type="Pfam" id="PF00883">
    <property type="entry name" value="Peptidase_M17"/>
    <property type="match status" value="2"/>
</dbReference>
<dbReference type="InterPro" id="IPR000819">
    <property type="entry name" value="Peptidase_M17_C"/>
</dbReference>
<keyword evidence="3" id="KW-0645">Protease</keyword>
<feature type="domain" description="Cytosol aminopeptidase" evidence="6">
    <location>
        <begin position="285"/>
        <end position="357"/>
    </location>
</feature>
<evidence type="ECO:0000256" key="3">
    <source>
        <dbReference type="ARBA" id="ARBA00022670"/>
    </source>
</evidence>
<dbReference type="GO" id="GO:0005737">
    <property type="term" value="C:cytoplasm"/>
    <property type="evidence" value="ECO:0007669"/>
    <property type="project" value="InterPro"/>
</dbReference>
<dbReference type="PANTHER" id="PTHR11963:SF20">
    <property type="entry name" value="PEPTIDASE B"/>
    <property type="match status" value="1"/>
</dbReference>
<feature type="compositionally biased region" description="Basic and acidic residues" evidence="5">
    <location>
        <begin position="596"/>
        <end position="608"/>
    </location>
</feature>
<keyword evidence="9" id="KW-1185">Reference proteome</keyword>
<evidence type="ECO:0008006" key="10">
    <source>
        <dbReference type="Google" id="ProtNLM"/>
    </source>
</evidence>
<evidence type="ECO:0000259" key="7">
    <source>
        <dbReference type="Pfam" id="PF21337"/>
    </source>
</evidence>
<dbReference type="GO" id="GO:0006508">
    <property type="term" value="P:proteolysis"/>
    <property type="evidence" value="ECO:0007669"/>
    <property type="project" value="UniProtKB-KW"/>
</dbReference>
<feature type="domain" description="M17 aminopeptidase N-terminal" evidence="7">
    <location>
        <begin position="119"/>
        <end position="250"/>
    </location>
</feature>
<dbReference type="SUPFAM" id="SSF53187">
    <property type="entry name" value="Zn-dependent exopeptidases"/>
    <property type="match status" value="1"/>
</dbReference>
<dbReference type="EMBL" id="SDOX01000017">
    <property type="protein sequence ID" value="TFJ84965.1"/>
    <property type="molecule type" value="Genomic_DNA"/>
</dbReference>
<dbReference type="PANTHER" id="PTHR11963">
    <property type="entry name" value="LEUCINE AMINOPEPTIDASE-RELATED"/>
    <property type="match status" value="1"/>
</dbReference>
<comment type="similarity">
    <text evidence="1">Belongs to the peptidase M17 family.</text>
</comment>
<keyword evidence="2" id="KW-0031">Aminopeptidase</keyword>
<dbReference type="InterPro" id="IPR043472">
    <property type="entry name" value="Macro_dom-like"/>
</dbReference>